<proteinExistence type="predicted"/>
<gene>
    <name evidence="1" type="ORF">G7Z17_g1085</name>
</gene>
<accession>A0A9P5LLQ3</accession>
<protein>
    <submittedName>
        <fullName evidence="1">Uncharacterized protein</fullName>
    </submittedName>
</protein>
<evidence type="ECO:0000313" key="1">
    <source>
        <dbReference type="EMBL" id="KAF7556919.1"/>
    </source>
</evidence>
<dbReference type="Proteomes" id="UP000722485">
    <property type="component" value="Unassembled WGS sequence"/>
</dbReference>
<dbReference type="OrthoDB" id="5429442at2759"/>
<dbReference type="EMBL" id="JAANBB010000008">
    <property type="protein sequence ID" value="KAF7556919.1"/>
    <property type="molecule type" value="Genomic_DNA"/>
</dbReference>
<evidence type="ECO:0000313" key="2">
    <source>
        <dbReference type="Proteomes" id="UP000722485"/>
    </source>
</evidence>
<dbReference type="AlphaFoldDB" id="A0A9P5LLQ3"/>
<reference evidence="1" key="1">
    <citation type="submission" date="2020-03" db="EMBL/GenBank/DDBJ databases">
        <title>Draft Genome Sequence of Cylindrodendrum hubeiense.</title>
        <authorList>
            <person name="Buettner E."/>
            <person name="Kellner H."/>
        </authorList>
    </citation>
    <scope>NUCLEOTIDE SEQUENCE</scope>
    <source>
        <strain evidence="1">IHI 201604</strain>
    </source>
</reference>
<keyword evidence="2" id="KW-1185">Reference proteome</keyword>
<sequence>MPGYSSNSFTLKSNPLTGEYFDQMYALSQGTINENFEKMFKQRPEMAGIFHDIKNDTTLDGKLLPPTILLNPERKSECFFQLRFESGDISFDQGDSRNLKDWVISVRCDLKNATLTPEEGDDSRTIKAKAMQLKELSKSFNIEPHPEKNQEILIAGEYSVHRLFAALTTADWYSPHETLSFFTARDGKVIPYKLWREHGGNEHFMDKFGSVLLDWSKTQRHVGLSTLRVQFSLPTSQQGCK</sequence>
<comment type="caution">
    <text evidence="1">The sequence shown here is derived from an EMBL/GenBank/DDBJ whole genome shotgun (WGS) entry which is preliminary data.</text>
</comment>
<name>A0A9P5LLQ3_9HYPO</name>
<organism evidence="1 2">
    <name type="scientific">Cylindrodendrum hubeiense</name>
    <dbReference type="NCBI Taxonomy" id="595255"/>
    <lineage>
        <taxon>Eukaryota</taxon>
        <taxon>Fungi</taxon>
        <taxon>Dikarya</taxon>
        <taxon>Ascomycota</taxon>
        <taxon>Pezizomycotina</taxon>
        <taxon>Sordariomycetes</taxon>
        <taxon>Hypocreomycetidae</taxon>
        <taxon>Hypocreales</taxon>
        <taxon>Nectriaceae</taxon>
        <taxon>Cylindrodendrum</taxon>
    </lineage>
</organism>